<evidence type="ECO:0000256" key="5">
    <source>
        <dbReference type="ARBA" id="ARBA00023002"/>
    </source>
</evidence>
<comment type="catalytic activity">
    <reaction evidence="6">
        <text>a quinone + sn-glycerol 3-phosphate = dihydroxyacetone phosphate + a quinol</text>
        <dbReference type="Rhea" id="RHEA:18977"/>
        <dbReference type="ChEBI" id="CHEBI:24646"/>
        <dbReference type="ChEBI" id="CHEBI:57597"/>
        <dbReference type="ChEBI" id="CHEBI:57642"/>
        <dbReference type="ChEBI" id="CHEBI:132124"/>
        <dbReference type="EC" id="1.1.5.3"/>
    </reaction>
</comment>
<keyword evidence="3 6" id="KW-0285">Flavoprotein</keyword>
<keyword evidence="5 6" id="KW-0560">Oxidoreductase</keyword>
<evidence type="ECO:0000256" key="1">
    <source>
        <dbReference type="ARBA" id="ARBA00001974"/>
    </source>
</evidence>
<dbReference type="Gene3D" id="3.30.9.10">
    <property type="entry name" value="D-Amino Acid Oxidase, subunit A, domain 2"/>
    <property type="match status" value="1"/>
</dbReference>
<dbReference type="InterPro" id="IPR036188">
    <property type="entry name" value="FAD/NAD-bd_sf"/>
</dbReference>
<dbReference type="PROSITE" id="PS00977">
    <property type="entry name" value="FAD_G3PDH_1"/>
    <property type="match status" value="1"/>
</dbReference>
<dbReference type="NCBIfam" id="NF008899">
    <property type="entry name" value="PRK12266.1"/>
    <property type="match status" value="1"/>
</dbReference>
<keyword evidence="10" id="KW-1185">Reference proteome</keyword>
<evidence type="ECO:0000256" key="4">
    <source>
        <dbReference type="ARBA" id="ARBA00022827"/>
    </source>
</evidence>
<dbReference type="Gene3D" id="6.10.250.1890">
    <property type="match status" value="1"/>
</dbReference>
<keyword evidence="4" id="KW-0274">FAD</keyword>
<evidence type="ECO:0000259" key="7">
    <source>
        <dbReference type="Pfam" id="PF01266"/>
    </source>
</evidence>
<dbReference type="InterPro" id="IPR000447">
    <property type="entry name" value="G3P_DH_FAD-dep"/>
</dbReference>
<evidence type="ECO:0000256" key="6">
    <source>
        <dbReference type="RuleBase" id="RU361217"/>
    </source>
</evidence>
<proteinExistence type="inferred from homology"/>
<dbReference type="PRINTS" id="PR01001">
    <property type="entry name" value="FADG3PDH"/>
</dbReference>
<dbReference type="Gene3D" id="3.50.50.60">
    <property type="entry name" value="FAD/NAD(P)-binding domain"/>
    <property type="match status" value="1"/>
</dbReference>
<feature type="domain" description="Alpha-glycerophosphate oxidase C-terminal" evidence="8">
    <location>
        <begin position="389"/>
        <end position="485"/>
    </location>
</feature>
<dbReference type="PANTHER" id="PTHR11985:SF15">
    <property type="entry name" value="GLYCEROL-3-PHOSPHATE DEHYDROGENASE, MITOCHONDRIAL"/>
    <property type="match status" value="1"/>
</dbReference>
<comment type="caution">
    <text evidence="9">The sequence shown here is derived from an EMBL/GenBank/DDBJ whole genome shotgun (WGS) entry which is preliminary data.</text>
</comment>
<comment type="cofactor">
    <cofactor evidence="1 6">
        <name>FAD</name>
        <dbReference type="ChEBI" id="CHEBI:57692"/>
    </cofactor>
</comment>
<dbReference type="NCBIfam" id="NF009906">
    <property type="entry name" value="PRK13369.1"/>
    <property type="match status" value="1"/>
</dbReference>
<gene>
    <name evidence="9" type="primary">glpD</name>
    <name evidence="9" type="ORF">JM946_20375</name>
</gene>
<dbReference type="PROSITE" id="PS00978">
    <property type="entry name" value="FAD_G3PDH_2"/>
    <property type="match status" value="1"/>
</dbReference>
<dbReference type="InterPro" id="IPR006076">
    <property type="entry name" value="FAD-dep_OxRdtase"/>
</dbReference>
<evidence type="ECO:0000256" key="3">
    <source>
        <dbReference type="ARBA" id="ARBA00022630"/>
    </source>
</evidence>
<accession>A0ABS1X1J7</accession>
<sequence>MTAARADGPSVDLLIVGGGINGAGIARDAAGRGLKVMLVEQADLASATSSASTKLIHGGLRYLEFFEFRLVREALLERERLLRIAPHIIRPMEFILPHVPELRPRWLMRLGLFFYDHIGGREILPASRNVRLANGAYGPLRAGLDHGFAYSDCWVDDSRLVVLNALDAALRGASIRTRTRFVSARVEGSQWLASIQDLPSSEITQVRARAIVNAAGPWVQRVLQSFPEMDVDAQVRLVKGSHIVVPRLFDGEHAFMLQNPDGRIVFAIPYQQQFTLVGTTDVPFDGDATQVSISNDEVLYLCSTVNSYFRKHIAPADVKWSYAGVRPLSDDETENASKVTRDYRLELTETDNDAPPLLSVFGGKITTYRRLAESALSKLQLRGNDREWTDRAALPGGDLPRADFATFADGVQKRWPFLSAAMAHRLAQAYGTRVEKILGKAQAMLDLGEHYGGGLTQAELDYLVANEWARSADDVLWRRSKLGLHLSEQERGRVAEWFKSQPT</sequence>
<dbReference type="PANTHER" id="PTHR11985">
    <property type="entry name" value="GLYCEROL-3-PHOSPHATE DEHYDROGENASE"/>
    <property type="match status" value="1"/>
</dbReference>
<evidence type="ECO:0000313" key="10">
    <source>
        <dbReference type="Proteomes" id="UP000661077"/>
    </source>
</evidence>
<organism evidence="9 10">
    <name type="scientific">Steroidobacter gossypii</name>
    <dbReference type="NCBI Taxonomy" id="2805490"/>
    <lineage>
        <taxon>Bacteria</taxon>
        <taxon>Pseudomonadati</taxon>
        <taxon>Pseudomonadota</taxon>
        <taxon>Gammaproteobacteria</taxon>
        <taxon>Steroidobacterales</taxon>
        <taxon>Steroidobacteraceae</taxon>
        <taxon>Steroidobacter</taxon>
    </lineage>
</organism>
<evidence type="ECO:0000256" key="2">
    <source>
        <dbReference type="ARBA" id="ARBA00007330"/>
    </source>
</evidence>
<dbReference type="Pfam" id="PF16901">
    <property type="entry name" value="DAO_C"/>
    <property type="match status" value="1"/>
</dbReference>
<protein>
    <recommendedName>
        <fullName evidence="6">Glycerol-3-phosphate dehydrogenase</fullName>
        <ecNumber evidence="6">1.1.5.3</ecNumber>
    </recommendedName>
</protein>
<name>A0ABS1X1J7_9GAMM</name>
<dbReference type="Proteomes" id="UP000661077">
    <property type="component" value="Unassembled WGS sequence"/>
</dbReference>
<evidence type="ECO:0000313" key="9">
    <source>
        <dbReference type="EMBL" id="MBM0107098.1"/>
    </source>
</evidence>
<dbReference type="InterPro" id="IPR038299">
    <property type="entry name" value="DAO_C_sf"/>
</dbReference>
<dbReference type="SUPFAM" id="SSF51905">
    <property type="entry name" value="FAD/NAD(P)-binding domain"/>
    <property type="match status" value="1"/>
</dbReference>
<dbReference type="EC" id="1.1.5.3" evidence="6"/>
<dbReference type="EMBL" id="JAEVLS010000004">
    <property type="protein sequence ID" value="MBM0107098.1"/>
    <property type="molecule type" value="Genomic_DNA"/>
</dbReference>
<comment type="similarity">
    <text evidence="2 6">Belongs to the FAD-dependent glycerol-3-phosphate dehydrogenase family.</text>
</comment>
<dbReference type="GO" id="GO:0004368">
    <property type="term" value="F:glycerol-3-phosphate dehydrogenase (quinone) activity"/>
    <property type="evidence" value="ECO:0007669"/>
    <property type="project" value="UniProtKB-EC"/>
</dbReference>
<dbReference type="Gene3D" id="1.10.8.870">
    <property type="entry name" value="Alpha-glycerophosphate oxidase, cap domain"/>
    <property type="match status" value="1"/>
</dbReference>
<feature type="domain" description="FAD dependent oxidoreductase" evidence="7">
    <location>
        <begin position="12"/>
        <end position="332"/>
    </location>
</feature>
<dbReference type="InterPro" id="IPR031656">
    <property type="entry name" value="DAO_C"/>
</dbReference>
<dbReference type="Pfam" id="PF01266">
    <property type="entry name" value="DAO"/>
    <property type="match status" value="1"/>
</dbReference>
<dbReference type="RefSeq" id="WP_203169206.1">
    <property type="nucleotide sequence ID" value="NZ_JAEVLS010000004.1"/>
</dbReference>
<reference evidence="9 10" key="1">
    <citation type="journal article" date="2021" name="Int. J. Syst. Evol. Microbiol.">
        <title>Steroidobacter gossypii sp. nov., isolated from soil of cotton cropping field.</title>
        <authorList>
            <person name="Huang R."/>
            <person name="Yang S."/>
            <person name="Zhen C."/>
            <person name="Liu W."/>
        </authorList>
    </citation>
    <scope>NUCLEOTIDE SEQUENCE [LARGE SCALE GENOMIC DNA]</scope>
    <source>
        <strain evidence="9 10">S1-65</strain>
    </source>
</reference>
<evidence type="ECO:0000259" key="8">
    <source>
        <dbReference type="Pfam" id="PF16901"/>
    </source>
</evidence>